<dbReference type="SUPFAM" id="SSF50475">
    <property type="entry name" value="FMN-binding split barrel"/>
    <property type="match status" value="1"/>
</dbReference>
<evidence type="ECO:0000313" key="12">
    <source>
        <dbReference type="EMBL" id="PZV80361.1"/>
    </source>
</evidence>
<feature type="binding site" evidence="7 9">
    <location>
        <position position="183"/>
    </location>
    <ligand>
        <name>FMN</name>
        <dbReference type="ChEBI" id="CHEBI:58210"/>
    </ligand>
</feature>
<dbReference type="GO" id="GO:0008615">
    <property type="term" value="P:pyridoxine biosynthetic process"/>
    <property type="evidence" value="ECO:0007669"/>
    <property type="project" value="UniProtKB-UniRule"/>
</dbReference>
<dbReference type="PIRSF" id="PIRSF000190">
    <property type="entry name" value="Pyd_amn-ph_oxd"/>
    <property type="match status" value="1"/>
</dbReference>
<keyword evidence="13" id="KW-1185">Reference proteome</keyword>
<dbReference type="EMBL" id="QKTX01000012">
    <property type="protein sequence ID" value="PZV80361.1"/>
    <property type="molecule type" value="Genomic_DNA"/>
</dbReference>
<dbReference type="InterPro" id="IPR011576">
    <property type="entry name" value="Pyridox_Oxase_N"/>
</dbReference>
<sequence>MKLFEIRKEYTLKSLDINDVSTDPLRQFKSWFEEAVDAEALEVNAMCLSTLGKDGFPNGRIVLLKELDSGFVFFTNYESDKGKELDANPKASLTFFWPEIERQIRIQGEVSKVSEAESDEYFFSRPYGSQIGAWISAQSREISGRQELEERQKETENRFQKVPMERPGHWGGYRLQARRIEFWQGRPSRLHDRICYEIQDSGEWRISRLSP</sequence>
<comment type="caution">
    <text evidence="7">Lacks conserved residue(s) required for the propagation of feature annotation.</text>
</comment>
<dbReference type="InterPro" id="IPR019740">
    <property type="entry name" value="Pyridox_Oxase_CS"/>
</dbReference>
<evidence type="ECO:0000256" key="2">
    <source>
        <dbReference type="ARBA" id="ARBA00011738"/>
    </source>
</evidence>
<keyword evidence="5 7" id="KW-0560">Oxidoreductase</keyword>
<feature type="binding site" evidence="7 8">
    <location>
        <position position="129"/>
    </location>
    <ligand>
        <name>substrate</name>
    </ligand>
</feature>
<evidence type="ECO:0000256" key="3">
    <source>
        <dbReference type="ARBA" id="ARBA00022630"/>
    </source>
</evidence>
<dbReference type="Gene3D" id="2.30.110.10">
    <property type="entry name" value="Electron Transport, Fmn-binding Protein, Chain A"/>
    <property type="match status" value="1"/>
</dbReference>
<feature type="binding site" evidence="7 9">
    <location>
        <position position="193"/>
    </location>
    <ligand>
        <name>FMN</name>
        <dbReference type="ChEBI" id="CHEBI:58210"/>
    </ligand>
</feature>
<feature type="binding site" evidence="7 9">
    <location>
        <begin position="138"/>
        <end position="139"/>
    </location>
    <ligand>
        <name>FMN</name>
        <dbReference type="ChEBI" id="CHEBI:58210"/>
    </ligand>
</feature>
<comment type="pathway">
    <text evidence="7">Cofactor metabolism; pyridoxal 5'-phosphate salvage; pyridoxal 5'-phosphate from pyridoxamine 5'-phosphate: step 1/1.</text>
</comment>
<feature type="binding site" evidence="8">
    <location>
        <begin position="7"/>
        <end position="10"/>
    </location>
    <ligand>
        <name>substrate</name>
    </ligand>
</feature>
<dbReference type="PROSITE" id="PS01064">
    <property type="entry name" value="PYRIDOX_OXIDASE"/>
    <property type="match status" value="1"/>
</dbReference>
<dbReference type="InterPro" id="IPR012349">
    <property type="entry name" value="Split_barrel_FMN-bd"/>
</dbReference>
<feature type="domain" description="Pyridoxine 5'-phosphate oxidase dimerisation C-terminal" evidence="11">
    <location>
        <begin position="170"/>
        <end position="211"/>
    </location>
</feature>
<feature type="domain" description="Pyridoxamine 5'-phosphate oxidase N-terminal" evidence="10">
    <location>
        <begin position="33"/>
        <end position="149"/>
    </location>
</feature>
<feature type="binding site" evidence="7 8">
    <location>
        <position position="121"/>
    </location>
    <ligand>
        <name>substrate</name>
    </ligand>
</feature>
<feature type="binding site" evidence="7 8">
    <location>
        <position position="65"/>
    </location>
    <ligand>
        <name>substrate</name>
    </ligand>
</feature>
<comment type="function">
    <text evidence="7">Catalyzes the oxidation of either pyridoxine 5'-phosphate (PNP) or pyridoxamine 5'-phosphate (PMP) into pyridoxal 5'-phosphate (PLP).</text>
</comment>
<dbReference type="Pfam" id="PF10590">
    <property type="entry name" value="PNP_phzG_C"/>
    <property type="match status" value="1"/>
</dbReference>
<evidence type="ECO:0000256" key="9">
    <source>
        <dbReference type="PIRSR" id="PIRSR000190-2"/>
    </source>
</evidence>
<dbReference type="OrthoDB" id="9780392at2"/>
<keyword evidence="6 7" id="KW-0664">Pyridoxine biosynthesis</keyword>
<evidence type="ECO:0000259" key="11">
    <source>
        <dbReference type="Pfam" id="PF10590"/>
    </source>
</evidence>
<name>A0A326RRG2_9BACT</name>
<feature type="binding site" evidence="7 9">
    <location>
        <begin position="74"/>
        <end position="75"/>
    </location>
    <ligand>
        <name>FMN</name>
        <dbReference type="ChEBI" id="CHEBI:58210"/>
    </ligand>
</feature>
<reference evidence="12 13" key="1">
    <citation type="submission" date="2018-06" db="EMBL/GenBank/DDBJ databases">
        <title>Genomic Encyclopedia of Archaeal and Bacterial Type Strains, Phase II (KMG-II): from individual species to whole genera.</title>
        <authorList>
            <person name="Goeker M."/>
        </authorList>
    </citation>
    <scope>NUCLEOTIDE SEQUENCE [LARGE SCALE GENOMIC DNA]</scope>
    <source>
        <strain evidence="12 13">T4</strain>
    </source>
</reference>
<comment type="catalytic activity">
    <reaction evidence="7">
        <text>pyridoxamine 5'-phosphate + O2 + H2O = pyridoxal 5'-phosphate + H2O2 + NH4(+)</text>
        <dbReference type="Rhea" id="RHEA:15817"/>
        <dbReference type="ChEBI" id="CHEBI:15377"/>
        <dbReference type="ChEBI" id="CHEBI:15379"/>
        <dbReference type="ChEBI" id="CHEBI:16240"/>
        <dbReference type="ChEBI" id="CHEBI:28938"/>
        <dbReference type="ChEBI" id="CHEBI:58451"/>
        <dbReference type="ChEBI" id="CHEBI:597326"/>
        <dbReference type="EC" id="1.4.3.5"/>
    </reaction>
</comment>
<evidence type="ECO:0000256" key="8">
    <source>
        <dbReference type="PIRSR" id="PIRSR000190-1"/>
    </source>
</evidence>
<evidence type="ECO:0000256" key="1">
    <source>
        <dbReference type="ARBA" id="ARBA00007301"/>
    </source>
</evidence>
<comment type="caution">
    <text evidence="12">The sequence shown here is derived from an EMBL/GenBank/DDBJ whole genome shotgun (WGS) entry which is preliminary data.</text>
</comment>
<dbReference type="NCBIfam" id="NF004231">
    <property type="entry name" value="PRK05679.1"/>
    <property type="match status" value="1"/>
</dbReference>
<dbReference type="RefSeq" id="WP_111393931.1">
    <property type="nucleotide sequence ID" value="NZ_JBKBOX010000007.1"/>
</dbReference>
<feature type="binding site" evidence="7 9">
    <location>
        <position position="81"/>
    </location>
    <ligand>
        <name>FMN</name>
        <dbReference type="ChEBI" id="CHEBI:58210"/>
    </ligand>
</feature>
<feature type="binding site" evidence="7 9">
    <location>
        <position position="103"/>
    </location>
    <ligand>
        <name>FMN</name>
        <dbReference type="ChEBI" id="CHEBI:58210"/>
    </ligand>
</feature>
<dbReference type="PANTHER" id="PTHR10851">
    <property type="entry name" value="PYRIDOXINE-5-PHOSPHATE OXIDASE"/>
    <property type="match status" value="1"/>
</dbReference>
<feature type="binding site" evidence="7 9">
    <location>
        <begin position="60"/>
        <end position="65"/>
    </location>
    <ligand>
        <name>FMN</name>
        <dbReference type="ChEBI" id="CHEBI:58210"/>
    </ligand>
</feature>
<gene>
    <name evidence="7" type="primary">pdxH</name>
    <name evidence="12" type="ORF">CLV31_112129</name>
</gene>
<evidence type="ECO:0000256" key="7">
    <source>
        <dbReference type="HAMAP-Rule" id="MF_01629"/>
    </source>
</evidence>
<feature type="binding site" evidence="7 8">
    <location>
        <position position="125"/>
    </location>
    <ligand>
        <name>substrate</name>
    </ligand>
</feature>
<keyword evidence="3 7" id="KW-0285">Flavoprotein</keyword>
<dbReference type="UniPathway" id="UPA01068">
    <property type="reaction ID" value="UER00304"/>
</dbReference>
<evidence type="ECO:0000259" key="10">
    <source>
        <dbReference type="Pfam" id="PF01243"/>
    </source>
</evidence>
<proteinExistence type="inferred from homology"/>
<dbReference type="NCBIfam" id="TIGR00558">
    <property type="entry name" value="pdxH"/>
    <property type="match status" value="1"/>
</dbReference>
<dbReference type="Pfam" id="PF01243">
    <property type="entry name" value="PNPOx_N"/>
    <property type="match status" value="1"/>
</dbReference>
<feature type="binding site" evidence="7 8">
    <location>
        <begin position="189"/>
        <end position="191"/>
    </location>
    <ligand>
        <name>substrate</name>
    </ligand>
</feature>
<comment type="pathway">
    <text evidence="7">Cofactor metabolism; pyridoxal 5'-phosphate salvage; pyridoxal 5'-phosphate from pyridoxine 5'-phosphate: step 1/1.</text>
</comment>
<comment type="catalytic activity">
    <reaction evidence="7">
        <text>pyridoxine 5'-phosphate + O2 = pyridoxal 5'-phosphate + H2O2</text>
        <dbReference type="Rhea" id="RHEA:15149"/>
        <dbReference type="ChEBI" id="CHEBI:15379"/>
        <dbReference type="ChEBI" id="CHEBI:16240"/>
        <dbReference type="ChEBI" id="CHEBI:58589"/>
        <dbReference type="ChEBI" id="CHEBI:597326"/>
        <dbReference type="EC" id="1.4.3.5"/>
    </reaction>
</comment>
<dbReference type="EC" id="1.4.3.5" evidence="7"/>
<evidence type="ECO:0000313" key="13">
    <source>
        <dbReference type="Proteomes" id="UP000248917"/>
    </source>
</evidence>
<comment type="similarity">
    <text evidence="1 7">Belongs to the pyridoxamine 5'-phosphate oxidase family.</text>
</comment>
<organism evidence="12 13">
    <name type="scientific">Algoriphagus aquaeductus</name>
    <dbReference type="NCBI Taxonomy" id="475299"/>
    <lineage>
        <taxon>Bacteria</taxon>
        <taxon>Pseudomonadati</taxon>
        <taxon>Bacteroidota</taxon>
        <taxon>Cytophagia</taxon>
        <taxon>Cytophagales</taxon>
        <taxon>Cyclobacteriaceae</taxon>
        <taxon>Algoriphagus</taxon>
    </lineage>
</organism>
<accession>A0A326RRG2</accession>
<dbReference type="AlphaFoldDB" id="A0A326RRG2"/>
<comment type="subunit">
    <text evidence="2 7">Homodimer.</text>
</comment>
<dbReference type="InterPro" id="IPR000659">
    <property type="entry name" value="Pyridox_Oxase"/>
</dbReference>
<dbReference type="HAMAP" id="MF_01629">
    <property type="entry name" value="PdxH"/>
    <property type="match status" value="1"/>
</dbReference>
<dbReference type="Proteomes" id="UP000248917">
    <property type="component" value="Unassembled WGS sequence"/>
</dbReference>
<protein>
    <recommendedName>
        <fullName evidence="7">Pyridoxine/pyridoxamine 5'-phosphate oxidase</fullName>
        <ecNumber evidence="7">1.4.3.5</ecNumber>
    </recommendedName>
    <alternativeName>
        <fullName evidence="7">PNP/PMP oxidase</fullName>
        <shortName evidence="7">PNPOx</shortName>
    </alternativeName>
    <alternativeName>
        <fullName evidence="7">Pyridoxal 5'-phosphate synthase</fullName>
    </alternativeName>
</protein>
<dbReference type="GO" id="GO:0010181">
    <property type="term" value="F:FMN binding"/>
    <property type="evidence" value="ECO:0007669"/>
    <property type="project" value="UniProtKB-UniRule"/>
</dbReference>
<dbReference type="InterPro" id="IPR019576">
    <property type="entry name" value="Pyridoxamine_oxidase_dimer_C"/>
</dbReference>
<comment type="cofactor">
    <cofactor evidence="7 9">
        <name>FMN</name>
        <dbReference type="ChEBI" id="CHEBI:58210"/>
    </cofactor>
    <text evidence="7 9">Binds 1 FMN per subunit.</text>
</comment>
<keyword evidence="4 7" id="KW-0288">FMN</keyword>
<dbReference type="FunFam" id="2.30.110.10:FF:000020">
    <property type="entry name" value="PNPO isoform 11"/>
    <property type="match status" value="1"/>
</dbReference>
<evidence type="ECO:0000256" key="4">
    <source>
        <dbReference type="ARBA" id="ARBA00022643"/>
    </source>
</evidence>
<dbReference type="GO" id="GO:0004733">
    <property type="term" value="F:pyridoxamine phosphate oxidase activity"/>
    <property type="evidence" value="ECO:0007669"/>
    <property type="project" value="UniProtKB-UniRule"/>
</dbReference>
<evidence type="ECO:0000256" key="5">
    <source>
        <dbReference type="ARBA" id="ARBA00023002"/>
    </source>
</evidence>
<dbReference type="PANTHER" id="PTHR10851:SF0">
    <property type="entry name" value="PYRIDOXINE-5'-PHOSPHATE OXIDASE"/>
    <property type="match status" value="1"/>
</dbReference>
<evidence type="ECO:0000256" key="6">
    <source>
        <dbReference type="ARBA" id="ARBA00023096"/>
    </source>
</evidence>